<reference evidence="1 2" key="1">
    <citation type="submission" date="2024-10" db="EMBL/GenBank/DDBJ databases">
        <title>The Natural Products Discovery Center: Release of the First 8490 Sequenced Strains for Exploring Actinobacteria Biosynthetic Diversity.</title>
        <authorList>
            <person name="Kalkreuter E."/>
            <person name="Kautsar S.A."/>
            <person name="Yang D."/>
            <person name="Bader C.D."/>
            <person name="Teijaro C.N."/>
            <person name="Fluegel L."/>
            <person name="Davis C.M."/>
            <person name="Simpson J.R."/>
            <person name="Lauterbach L."/>
            <person name="Steele A.D."/>
            <person name="Gui C."/>
            <person name="Meng S."/>
            <person name="Li G."/>
            <person name="Viehrig K."/>
            <person name="Ye F."/>
            <person name="Su P."/>
            <person name="Kiefer A.F."/>
            <person name="Nichols A."/>
            <person name="Cepeda A.J."/>
            <person name="Yan W."/>
            <person name="Fan B."/>
            <person name="Jiang Y."/>
            <person name="Adhikari A."/>
            <person name="Zheng C.-J."/>
            <person name="Schuster L."/>
            <person name="Cowan T.M."/>
            <person name="Smanski M.J."/>
            <person name="Chevrette M.G."/>
            <person name="De Carvalho L.P.S."/>
            <person name="Shen B."/>
        </authorList>
    </citation>
    <scope>NUCLEOTIDE SEQUENCE [LARGE SCALE GENOMIC DNA]</scope>
    <source>
        <strain evidence="1 2">NPDC019275</strain>
    </source>
</reference>
<gene>
    <name evidence="1" type="ORF">ACH49W_34075</name>
</gene>
<name>A0ABW7XB94_9NOCA</name>
<keyword evidence="2" id="KW-1185">Reference proteome</keyword>
<accession>A0ABW7XB94</accession>
<organism evidence="1 2">
    <name type="scientific">Nocardia xishanensis</name>
    <dbReference type="NCBI Taxonomy" id="238964"/>
    <lineage>
        <taxon>Bacteria</taxon>
        <taxon>Bacillati</taxon>
        <taxon>Actinomycetota</taxon>
        <taxon>Actinomycetes</taxon>
        <taxon>Mycobacteriales</taxon>
        <taxon>Nocardiaceae</taxon>
        <taxon>Nocardia</taxon>
    </lineage>
</organism>
<dbReference type="EMBL" id="JBIRYO010000038">
    <property type="protein sequence ID" value="MFI2478411.1"/>
    <property type="molecule type" value="Genomic_DNA"/>
</dbReference>
<evidence type="ECO:0000313" key="1">
    <source>
        <dbReference type="EMBL" id="MFI2478411.1"/>
    </source>
</evidence>
<protein>
    <submittedName>
        <fullName evidence="1">Alpha-L-rhamnosidase C-terminal domain-containing protein</fullName>
    </submittedName>
</protein>
<comment type="caution">
    <text evidence="1">The sequence shown here is derived from an EMBL/GenBank/DDBJ whole genome shotgun (WGS) entry which is preliminary data.</text>
</comment>
<sequence>MTWCFRSMLTEFGELAVRWTQDSLEVVVPCNTTATVHWRWKKHEVGGGCHHF</sequence>
<proteinExistence type="predicted"/>
<dbReference type="RefSeq" id="WP_357409983.1">
    <property type="nucleotide sequence ID" value="NZ_JBEYCD010000017.1"/>
</dbReference>
<dbReference type="Proteomes" id="UP001611415">
    <property type="component" value="Unassembled WGS sequence"/>
</dbReference>
<evidence type="ECO:0000313" key="2">
    <source>
        <dbReference type="Proteomes" id="UP001611415"/>
    </source>
</evidence>